<feature type="transmembrane region" description="Helical" evidence="6">
    <location>
        <begin position="341"/>
        <end position="366"/>
    </location>
</feature>
<keyword evidence="2" id="KW-1003">Cell membrane</keyword>
<accession>A0A9E6PKZ0</accession>
<dbReference type="EMBL" id="CP077093">
    <property type="protein sequence ID" value="QXI28187.1"/>
    <property type="molecule type" value="Genomic_DNA"/>
</dbReference>
<evidence type="ECO:0000256" key="5">
    <source>
        <dbReference type="ARBA" id="ARBA00023136"/>
    </source>
</evidence>
<dbReference type="Pfam" id="PF07690">
    <property type="entry name" value="MFS_1"/>
    <property type="match status" value="1"/>
</dbReference>
<feature type="transmembrane region" description="Helical" evidence="6">
    <location>
        <begin position="308"/>
        <end position="329"/>
    </location>
</feature>
<reference evidence="8 9" key="1">
    <citation type="journal article" date="2020" name="Microorganisms">
        <title>Reliable Identification of Environmental Pseudomonas Isolates Using the rpoD Gene.</title>
        <authorList>
            <consortium name="The Broad Institute Genome Sequencing Platform"/>
            <person name="Girard L."/>
            <person name="Lood C."/>
            <person name="Rokni-Zadeh H."/>
            <person name="van Noort V."/>
            <person name="Lavigne R."/>
            <person name="De Mot R."/>
        </authorList>
    </citation>
    <scope>NUCLEOTIDE SEQUENCE [LARGE SCALE GENOMIC DNA]</scope>
    <source>
        <strain evidence="8 9">RW8P3</strain>
    </source>
</reference>
<dbReference type="GO" id="GO:0005886">
    <property type="term" value="C:plasma membrane"/>
    <property type="evidence" value="ECO:0007669"/>
    <property type="project" value="UniProtKB-SubCell"/>
</dbReference>
<dbReference type="InterPro" id="IPR005829">
    <property type="entry name" value="Sugar_transporter_CS"/>
</dbReference>
<feature type="transmembrane region" description="Helical" evidence="6">
    <location>
        <begin position="52"/>
        <end position="70"/>
    </location>
</feature>
<dbReference type="PROSITE" id="PS50850">
    <property type="entry name" value="MFS"/>
    <property type="match status" value="1"/>
</dbReference>
<feature type="domain" description="Major facilitator superfamily (MFS) profile" evidence="7">
    <location>
        <begin position="16"/>
        <end position="397"/>
    </location>
</feature>
<keyword evidence="3 6" id="KW-0812">Transmembrane</keyword>
<organism evidence="8 9">
    <name type="scientific">Pseudomonas vanderleydeniana</name>
    <dbReference type="NCBI Taxonomy" id="2745495"/>
    <lineage>
        <taxon>Bacteria</taxon>
        <taxon>Pseudomonadati</taxon>
        <taxon>Pseudomonadota</taxon>
        <taxon>Gammaproteobacteria</taxon>
        <taxon>Pseudomonadales</taxon>
        <taxon>Pseudomonadaceae</taxon>
        <taxon>Pseudomonas</taxon>
    </lineage>
</organism>
<dbReference type="InterPro" id="IPR036259">
    <property type="entry name" value="MFS_trans_sf"/>
</dbReference>
<evidence type="ECO:0000256" key="4">
    <source>
        <dbReference type="ARBA" id="ARBA00022989"/>
    </source>
</evidence>
<evidence type="ECO:0000259" key="7">
    <source>
        <dbReference type="PROSITE" id="PS50850"/>
    </source>
</evidence>
<dbReference type="InterPro" id="IPR020846">
    <property type="entry name" value="MFS_dom"/>
</dbReference>
<evidence type="ECO:0000313" key="9">
    <source>
        <dbReference type="Proteomes" id="UP000634530"/>
    </source>
</evidence>
<dbReference type="KEGG" id="pvw:HU752_030625"/>
<evidence type="ECO:0000256" key="6">
    <source>
        <dbReference type="SAM" id="Phobius"/>
    </source>
</evidence>
<keyword evidence="5 6" id="KW-0472">Membrane</keyword>
<feature type="transmembrane region" description="Helical" evidence="6">
    <location>
        <begin position="372"/>
        <end position="392"/>
    </location>
</feature>
<evidence type="ECO:0000256" key="2">
    <source>
        <dbReference type="ARBA" id="ARBA00022475"/>
    </source>
</evidence>
<comment type="subcellular location">
    <subcellularLocation>
        <location evidence="1">Cell membrane</location>
        <topology evidence="1">Multi-pass membrane protein</topology>
    </subcellularLocation>
</comment>
<dbReference type="PANTHER" id="PTHR43124:SF3">
    <property type="entry name" value="CHLORAMPHENICOL EFFLUX PUMP RV0191"/>
    <property type="match status" value="1"/>
</dbReference>
<evidence type="ECO:0000313" key="8">
    <source>
        <dbReference type="EMBL" id="QXI28187.1"/>
    </source>
</evidence>
<reference evidence="8 9" key="2">
    <citation type="journal article" date="2021" name="Microorganisms">
        <title>The Ever-Expanding Pseudomonas Genus: Description of 43 New Species and Partition of the Pseudomonas putida Group.</title>
        <authorList>
            <person name="Girard L."/>
            <person name="Lood C."/>
            <person name="Hofte M."/>
            <person name="Vandamme P."/>
            <person name="Rokni-Zadeh H."/>
            <person name="van Noort V."/>
            <person name="Lavigne R."/>
            <person name="De Mot R."/>
        </authorList>
    </citation>
    <scope>NUCLEOTIDE SEQUENCE [LARGE SCALE GENOMIC DNA]</scope>
    <source>
        <strain evidence="8 9">RW8P3</strain>
    </source>
</reference>
<evidence type="ECO:0000256" key="3">
    <source>
        <dbReference type="ARBA" id="ARBA00022692"/>
    </source>
</evidence>
<evidence type="ECO:0000256" key="1">
    <source>
        <dbReference type="ARBA" id="ARBA00004651"/>
    </source>
</evidence>
<keyword evidence="9" id="KW-1185">Reference proteome</keyword>
<protein>
    <submittedName>
        <fullName evidence="8">MFS transporter</fullName>
    </submittedName>
</protein>
<dbReference type="InterPro" id="IPR011701">
    <property type="entry name" value="MFS"/>
</dbReference>
<feature type="transmembrane region" description="Helical" evidence="6">
    <location>
        <begin position="210"/>
        <end position="240"/>
    </location>
</feature>
<name>A0A9E6PKZ0_9PSED</name>
<dbReference type="PANTHER" id="PTHR43124">
    <property type="entry name" value="PURINE EFFLUX PUMP PBUE"/>
    <property type="match status" value="1"/>
</dbReference>
<dbReference type="GO" id="GO:0022857">
    <property type="term" value="F:transmembrane transporter activity"/>
    <property type="evidence" value="ECO:0007669"/>
    <property type="project" value="InterPro"/>
</dbReference>
<dbReference type="AlphaFoldDB" id="A0A9E6PKZ0"/>
<keyword evidence="4 6" id="KW-1133">Transmembrane helix</keyword>
<sequence length="398" mass="43331">MQRMQQMPEKKQQVTAIALIMLIVLLSVFPIDVLLPSFPALSEHFQRPSTDIALSVSLFVLGIALSQLFIGPLSDVFGRKYLLLGGIAVTLVGGLGCAVSVDFLPFMFFRMLQALGCGCFVLCQALIQDLFEGQERTRVRILQVTATGVLISLSPLAGTFLQWLWGWRGGFYVYCALALLIWLLAWRNLDNRSPVATPPRKNLLQGYRLVLGNFAFVGNYLLSALAFSCHFAFIVVSPILFMEQLGLSQFQYGLMLLGYGAAYIAGGFGAGWLNRRIAPDTQVVAGLGLILLSAPVMLLLSHQYERSALTILLPMLLCTAGTTLVRPTVSTRAMEIFPDNAGVAASAGSTLIFVAAALISALVSLFTRQLEWTLALSFIGFSTAGLVLNSRLGKHRSR</sequence>
<feature type="transmembrane region" description="Helical" evidence="6">
    <location>
        <begin position="12"/>
        <end position="32"/>
    </location>
</feature>
<gene>
    <name evidence="8" type="ORF">HU752_030625</name>
</gene>
<dbReference type="Gene3D" id="1.20.1720.10">
    <property type="entry name" value="Multidrug resistance protein D"/>
    <property type="match status" value="1"/>
</dbReference>
<feature type="transmembrane region" description="Helical" evidence="6">
    <location>
        <begin position="171"/>
        <end position="189"/>
    </location>
</feature>
<feature type="transmembrane region" description="Helical" evidence="6">
    <location>
        <begin position="82"/>
        <end position="101"/>
    </location>
</feature>
<dbReference type="PROSITE" id="PS00216">
    <property type="entry name" value="SUGAR_TRANSPORT_1"/>
    <property type="match status" value="1"/>
</dbReference>
<dbReference type="Proteomes" id="UP000634530">
    <property type="component" value="Chromosome"/>
</dbReference>
<dbReference type="InterPro" id="IPR050189">
    <property type="entry name" value="MFS_Efflux_Transporters"/>
</dbReference>
<dbReference type="SUPFAM" id="SSF103473">
    <property type="entry name" value="MFS general substrate transporter"/>
    <property type="match status" value="1"/>
</dbReference>
<feature type="transmembrane region" description="Helical" evidence="6">
    <location>
        <begin position="252"/>
        <end position="271"/>
    </location>
</feature>
<feature type="transmembrane region" description="Helical" evidence="6">
    <location>
        <begin position="283"/>
        <end position="302"/>
    </location>
</feature>
<proteinExistence type="predicted"/>